<dbReference type="Proteomes" id="UP001295794">
    <property type="component" value="Unassembled WGS sequence"/>
</dbReference>
<dbReference type="SUPFAM" id="SSF51556">
    <property type="entry name" value="Metallo-dependent hydrolases"/>
    <property type="match status" value="1"/>
</dbReference>
<comment type="caution">
    <text evidence="10">The sequence shown here is derived from an EMBL/GenBank/DDBJ whole genome shotgun (WGS) entry which is preliminary data.</text>
</comment>
<dbReference type="GO" id="GO:0006147">
    <property type="term" value="P:guanine catabolic process"/>
    <property type="evidence" value="ECO:0007669"/>
    <property type="project" value="UniProtKB-UniRule"/>
</dbReference>
<evidence type="ECO:0000256" key="6">
    <source>
        <dbReference type="ARBA" id="ARBA00051148"/>
    </source>
</evidence>
<comment type="cofactor">
    <cofactor evidence="8">
        <name>Zn(2+)</name>
        <dbReference type="ChEBI" id="CHEBI:29105"/>
    </cofactor>
    <text evidence="8">Binds 1 zinc ion per subunit.</text>
</comment>
<evidence type="ECO:0000259" key="9">
    <source>
        <dbReference type="Pfam" id="PF01979"/>
    </source>
</evidence>
<dbReference type="AlphaFoldDB" id="A0AAD2Q195"/>
<keyword evidence="4 8" id="KW-0378">Hydrolase</keyword>
<evidence type="ECO:0000313" key="11">
    <source>
        <dbReference type="Proteomes" id="UP001295794"/>
    </source>
</evidence>
<dbReference type="PANTHER" id="PTHR11271:SF6">
    <property type="entry name" value="GUANINE DEAMINASE"/>
    <property type="match status" value="1"/>
</dbReference>
<feature type="domain" description="Amidohydrolase-related" evidence="9">
    <location>
        <begin position="71"/>
        <end position="452"/>
    </location>
</feature>
<dbReference type="PANTHER" id="PTHR11271">
    <property type="entry name" value="GUANINE DEAMINASE"/>
    <property type="match status" value="1"/>
</dbReference>
<organism evidence="10 11">
    <name type="scientific">Mycena citricolor</name>
    <dbReference type="NCBI Taxonomy" id="2018698"/>
    <lineage>
        <taxon>Eukaryota</taxon>
        <taxon>Fungi</taxon>
        <taxon>Dikarya</taxon>
        <taxon>Basidiomycota</taxon>
        <taxon>Agaricomycotina</taxon>
        <taxon>Agaricomycetes</taxon>
        <taxon>Agaricomycetidae</taxon>
        <taxon>Agaricales</taxon>
        <taxon>Marasmiineae</taxon>
        <taxon>Mycenaceae</taxon>
        <taxon>Mycena</taxon>
    </lineage>
</organism>
<evidence type="ECO:0000256" key="1">
    <source>
        <dbReference type="ARBA" id="ARBA00004984"/>
    </source>
</evidence>
<keyword evidence="5 8" id="KW-0862">Zinc</keyword>
<evidence type="ECO:0000256" key="8">
    <source>
        <dbReference type="RuleBase" id="RU366009"/>
    </source>
</evidence>
<dbReference type="EMBL" id="CAVNYO010000076">
    <property type="protein sequence ID" value="CAK5264940.1"/>
    <property type="molecule type" value="Genomic_DNA"/>
</dbReference>
<evidence type="ECO:0000256" key="7">
    <source>
        <dbReference type="ARBA" id="ARBA00056079"/>
    </source>
</evidence>
<dbReference type="Gene3D" id="3.20.20.140">
    <property type="entry name" value="Metal-dependent hydrolases"/>
    <property type="match status" value="1"/>
</dbReference>
<reference evidence="10" key="1">
    <citation type="submission" date="2023-11" db="EMBL/GenBank/DDBJ databases">
        <authorList>
            <person name="De Vega J J."/>
            <person name="De Vega J J."/>
        </authorList>
    </citation>
    <scope>NUCLEOTIDE SEQUENCE</scope>
</reference>
<evidence type="ECO:0000256" key="2">
    <source>
        <dbReference type="ARBA" id="ARBA00006745"/>
    </source>
</evidence>
<dbReference type="EC" id="3.5.4.3" evidence="8"/>
<dbReference type="SUPFAM" id="SSF51338">
    <property type="entry name" value="Composite domain of metallo-dependent hydrolases"/>
    <property type="match status" value="1"/>
</dbReference>
<dbReference type="Gene3D" id="2.30.40.10">
    <property type="entry name" value="Urease, subunit C, domain 1"/>
    <property type="match status" value="1"/>
</dbReference>
<evidence type="ECO:0000313" key="10">
    <source>
        <dbReference type="EMBL" id="CAK5264940.1"/>
    </source>
</evidence>
<dbReference type="InterPro" id="IPR032466">
    <property type="entry name" value="Metal_Hydrolase"/>
</dbReference>
<evidence type="ECO:0000256" key="3">
    <source>
        <dbReference type="ARBA" id="ARBA00022723"/>
    </source>
</evidence>
<proteinExistence type="inferred from homology"/>
<comment type="pathway">
    <text evidence="1 8">Purine metabolism; guanine degradation; xanthine from guanine: step 1/1.</text>
</comment>
<keyword evidence="3 8" id="KW-0479">Metal-binding</keyword>
<accession>A0AAD2Q195</accession>
<dbReference type="GO" id="GO:0008270">
    <property type="term" value="F:zinc ion binding"/>
    <property type="evidence" value="ECO:0007669"/>
    <property type="project" value="UniProtKB-UniRule"/>
</dbReference>
<protein>
    <recommendedName>
        <fullName evidence="8">Guanine deaminase</fullName>
        <shortName evidence="8">Guanase</shortName>
        <ecNumber evidence="8">3.5.4.3</ecNumber>
    </recommendedName>
    <alternativeName>
        <fullName evidence="8">Guanine aminohydrolase</fullName>
    </alternativeName>
</protein>
<dbReference type="NCBIfam" id="TIGR02967">
    <property type="entry name" value="guan_deamin"/>
    <property type="match status" value="1"/>
</dbReference>
<comment type="similarity">
    <text evidence="2 8">Belongs to the metallo-dependent hydrolases superfamily. ATZ/TRZ family.</text>
</comment>
<evidence type="ECO:0000256" key="4">
    <source>
        <dbReference type="ARBA" id="ARBA00022801"/>
    </source>
</evidence>
<name>A0AAD2Q195_9AGAR</name>
<comment type="function">
    <text evidence="7 8">Catalyzes the hydrolytic deamination of guanine, producing xanthine and ammonia.</text>
</comment>
<sequence>MSLRPIVYYGSVINPVSLTLFKALPACLLAVGGDGNIAWVDEDVPASGIQEVLAAHGFEDVEVVCLRDGEFIMPGFVDTHTHGPQVPNMGSGQQYELLEWLEKITFPMESRFSDPAFAHATYSSVVRRMIDAGTTTCCYYGTLHVEGTKILADIVHRQGQRAFVGKCNMDRHAPSHYVEDSAEASIVATKSLVSHIDKLGSPDTRLVHPILTPRFAITCSDDLLASLGEMAAADPTLRIQTHVSENPAEVVFAKALFPERPSYTHVYDHFGLLRNNTILAHAIHLEDEEIHLIAEKHAGISHCPTSNFNLNSGIAPVGVYLDHGIKVGLGTDVSGGYSPSILNAIQNCSIASKVLAMQSRADPGEEGFTNKQLSVATLLYLATEGGARVCSLDNIGTLDAGKSFDALIVNVGASATNPAIWSSPNSLPAKLEQFFFCGDDRNIARVYIQGRLIGGTSFTS</sequence>
<gene>
    <name evidence="10" type="ORF">MYCIT1_LOCUS5535</name>
</gene>
<dbReference type="InterPro" id="IPR014311">
    <property type="entry name" value="Guanine_deaminase"/>
</dbReference>
<comment type="catalytic activity">
    <reaction evidence="6 8">
        <text>guanine + H2O + H(+) = xanthine + NH4(+)</text>
        <dbReference type="Rhea" id="RHEA:14665"/>
        <dbReference type="ChEBI" id="CHEBI:15377"/>
        <dbReference type="ChEBI" id="CHEBI:15378"/>
        <dbReference type="ChEBI" id="CHEBI:16235"/>
        <dbReference type="ChEBI" id="CHEBI:17712"/>
        <dbReference type="ChEBI" id="CHEBI:28938"/>
        <dbReference type="EC" id="3.5.4.3"/>
    </reaction>
</comment>
<evidence type="ECO:0000256" key="5">
    <source>
        <dbReference type="ARBA" id="ARBA00022833"/>
    </source>
</evidence>
<dbReference type="InterPro" id="IPR011059">
    <property type="entry name" value="Metal-dep_hydrolase_composite"/>
</dbReference>
<dbReference type="GO" id="GO:0008892">
    <property type="term" value="F:guanine deaminase activity"/>
    <property type="evidence" value="ECO:0007669"/>
    <property type="project" value="UniProtKB-UniRule"/>
</dbReference>
<keyword evidence="11" id="KW-1185">Reference proteome</keyword>
<dbReference type="FunFam" id="3.20.20.140:FF:000022">
    <property type="entry name" value="Guanine deaminase"/>
    <property type="match status" value="1"/>
</dbReference>
<dbReference type="InterPro" id="IPR051607">
    <property type="entry name" value="Metallo-dep_hydrolases"/>
</dbReference>
<dbReference type="GO" id="GO:0005829">
    <property type="term" value="C:cytosol"/>
    <property type="evidence" value="ECO:0007669"/>
    <property type="project" value="TreeGrafter"/>
</dbReference>
<dbReference type="Pfam" id="PF01979">
    <property type="entry name" value="Amidohydro_1"/>
    <property type="match status" value="1"/>
</dbReference>
<dbReference type="InterPro" id="IPR006680">
    <property type="entry name" value="Amidohydro-rel"/>
</dbReference>